<name>A0A2I0IX95_PUNGR</name>
<keyword evidence="2" id="KW-1185">Reference proteome</keyword>
<evidence type="ECO:0008006" key="3">
    <source>
        <dbReference type="Google" id="ProtNLM"/>
    </source>
</evidence>
<sequence length="211" mass="24190">MPLVPCGALKAASQSVRGLKLNQSVRNFLRSSRRTRRRKEVRVKKNLRSARGTCCSSEAEWCYSLPIGSISNLGQLRELFVQRFAGNHRINKDVNYLFSILQRERETLCAWYERFFGVIVEVLEVTVCETIFAFQRGCTQGDFKKELIVHPTQDLSDLFAKTKRYMTLEESLAVERRVCTAREKSKRFPLGIKDVKGNVQSSSRLSLPIGH</sequence>
<protein>
    <recommendedName>
        <fullName evidence="3">Retrotransposon gag domain-containing protein</fullName>
    </recommendedName>
</protein>
<reference evidence="1 2" key="1">
    <citation type="submission" date="2017-11" db="EMBL/GenBank/DDBJ databases">
        <title>De-novo sequencing of pomegranate (Punica granatum L.) genome.</title>
        <authorList>
            <person name="Akparov Z."/>
            <person name="Amiraslanov A."/>
            <person name="Hajiyeva S."/>
            <person name="Abbasov M."/>
            <person name="Kaur K."/>
            <person name="Hamwieh A."/>
            <person name="Solovyev V."/>
            <person name="Salamov A."/>
            <person name="Braich B."/>
            <person name="Kosarev P."/>
            <person name="Mahmoud A."/>
            <person name="Hajiyev E."/>
            <person name="Babayeva S."/>
            <person name="Izzatullayeva V."/>
            <person name="Mammadov A."/>
            <person name="Mammadov A."/>
            <person name="Sharifova S."/>
            <person name="Ojaghi J."/>
            <person name="Eynullazada K."/>
            <person name="Bayramov B."/>
            <person name="Abdulazimova A."/>
            <person name="Shahmuradov I."/>
        </authorList>
    </citation>
    <scope>NUCLEOTIDE SEQUENCE [LARGE SCALE GENOMIC DNA]</scope>
    <source>
        <strain evidence="2">cv. AG2017</strain>
        <tissue evidence="1">Leaf</tissue>
    </source>
</reference>
<organism evidence="1 2">
    <name type="scientific">Punica granatum</name>
    <name type="common">Pomegranate</name>
    <dbReference type="NCBI Taxonomy" id="22663"/>
    <lineage>
        <taxon>Eukaryota</taxon>
        <taxon>Viridiplantae</taxon>
        <taxon>Streptophyta</taxon>
        <taxon>Embryophyta</taxon>
        <taxon>Tracheophyta</taxon>
        <taxon>Spermatophyta</taxon>
        <taxon>Magnoliopsida</taxon>
        <taxon>eudicotyledons</taxon>
        <taxon>Gunneridae</taxon>
        <taxon>Pentapetalae</taxon>
        <taxon>rosids</taxon>
        <taxon>malvids</taxon>
        <taxon>Myrtales</taxon>
        <taxon>Lythraceae</taxon>
        <taxon>Punica</taxon>
    </lineage>
</organism>
<dbReference type="EMBL" id="PGOL01002364">
    <property type="protein sequence ID" value="PKI48642.1"/>
    <property type="molecule type" value="Genomic_DNA"/>
</dbReference>
<comment type="caution">
    <text evidence="1">The sequence shown here is derived from an EMBL/GenBank/DDBJ whole genome shotgun (WGS) entry which is preliminary data.</text>
</comment>
<dbReference type="Proteomes" id="UP000233551">
    <property type="component" value="Unassembled WGS sequence"/>
</dbReference>
<proteinExistence type="predicted"/>
<gene>
    <name evidence="1" type="ORF">CRG98_030970</name>
</gene>
<evidence type="ECO:0000313" key="1">
    <source>
        <dbReference type="EMBL" id="PKI48642.1"/>
    </source>
</evidence>
<evidence type="ECO:0000313" key="2">
    <source>
        <dbReference type="Proteomes" id="UP000233551"/>
    </source>
</evidence>
<accession>A0A2I0IX95</accession>
<dbReference type="AlphaFoldDB" id="A0A2I0IX95"/>